<sequence length="303" mass="34049">MTARIAAASCLAMHLFCQKAPPLRRVGRMTVPNIELNDGNTIPQLGYGVFKVDPDKTEELVLEALKVGYRHIDTAAIYGNEEGVGRAIAKSGIPREELFITTKLWNDRQTDAAAALDESLEKLGLDYVDLYLIHWPCPDNGHYVEAWKQLIELKKAGKAKSIGVSNFELEHLDQLETQTDETPVVNQVELHPYLQRWRELDAFRAHQVHIEAWGPLGQGKTDLFEQPEITEPAEKYGVSPAQVIIRWHLQNGVIVFPKSENPERIAQNFDVFGFELDESEMAAITDLDLGEEGRGGTHPKDMN</sequence>
<dbReference type="Gene3D" id="3.20.20.100">
    <property type="entry name" value="NADP-dependent oxidoreductase domain"/>
    <property type="match status" value="1"/>
</dbReference>
<feature type="active site" description="Proton donor" evidence="4">
    <location>
        <position position="78"/>
    </location>
</feature>
<dbReference type="KEGG" id="car:cauri_2029"/>
<dbReference type="Proteomes" id="UP000002077">
    <property type="component" value="Chromosome"/>
</dbReference>
<feature type="binding site" evidence="5">
    <location>
        <position position="134"/>
    </location>
    <ligand>
        <name>substrate</name>
    </ligand>
</feature>
<dbReference type="eggNOG" id="COG0656">
    <property type="taxonomic scope" value="Bacteria"/>
</dbReference>
<evidence type="ECO:0000256" key="1">
    <source>
        <dbReference type="ARBA" id="ARBA00007905"/>
    </source>
</evidence>
<reference evidence="8 9" key="1">
    <citation type="journal article" date="2010" name="BMC Genomics">
        <title>Complete genome sequence and lifestyle of black-pigmented Corynebacterium aurimucosum ATCC 700975 (formerly C. nigricans CN-1) isolated from a vaginal swab of a woman with spontaneous abortion.</title>
        <authorList>
            <person name="Trost E."/>
            <person name="Gotker S."/>
            <person name="Schneider J."/>
            <person name="Schneiker-Bekel S."/>
            <person name="Szczepanowski R."/>
            <person name="Tilker A."/>
            <person name="Viehoever P."/>
            <person name="Arnold W."/>
            <person name="Bekel T."/>
            <person name="Blom J."/>
            <person name="Gartemann K.H."/>
            <person name="Linke B."/>
            <person name="Goesmann A."/>
            <person name="Puhler A."/>
            <person name="Shukla S.K."/>
            <person name="Tauch A."/>
        </authorList>
    </citation>
    <scope>NUCLEOTIDE SEQUENCE [LARGE SCALE GENOMIC DNA]</scope>
    <source>
        <strain evidence="9">ATCC 700975 / DSM 44827 / CIP 107346 / CN-1</strain>
    </source>
</reference>
<dbReference type="Pfam" id="PF00248">
    <property type="entry name" value="Aldo_ket_red"/>
    <property type="match status" value="1"/>
</dbReference>
<dbReference type="PRINTS" id="PR00069">
    <property type="entry name" value="ALDKETRDTASE"/>
</dbReference>
<evidence type="ECO:0000313" key="8">
    <source>
        <dbReference type="EMBL" id="ACP33622.1"/>
    </source>
</evidence>
<dbReference type="STRING" id="548476.cauri_2029"/>
<evidence type="ECO:0000256" key="2">
    <source>
        <dbReference type="ARBA" id="ARBA00022857"/>
    </source>
</evidence>
<keyword evidence="2" id="KW-0521">NADP</keyword>
<dbReference type="HOGENOM" id="CLU_023205_0_1_11"/>
<organism evidence="8 9">
    <name type="scientific">Corynebacterium aurimucosum (strain ATCC 700975 / DSM 44827 / CIP 107346 / CN-1)</name>
    <name type="common">Corynebacterium nigricans</name>
    <dbReference type="NCBI Taxonomy" id="548476"/>
    <lineage>
        <taxon>Bacteria</taxon>
        <taxon>Bacillati</taxon>
        <taxon>Actinomycetota</taxon>
        <taxon>Actinomycetes</taxon>
        <taxon>Mycobacteriales</taxon>
        <taxon>Corynebacteriaceae</taxon>
        <taxon>Corynebacterium</taxon>
    </lineage>
</organism>
<evidence type="ECO:0000256" key="3">
    <source>
        <dbReference type="ARBA" id="ARBA00023002"/>
    </source>
</evidence>
<evidence type="ECO:0000313" key="9">
    <source>
        <dbReference type="Proteomes" id="UP000002077"/>
    </source>
</evidence>
<dbReference type="FunFam" id="3.20.20.100:FF:000002">
    <property type="entry name" value="2,5-diketo-D-gluconic acid reductase A"/>
    <property type="match status" value="1"/>
</dbReference>
<dbReference type="PANTHER" id="PTHR43827">
    <property type="entry name" value="2,5-DIKETO-D-GLUCONIC ACID REDUCTASE"/>
    <property type="match status" value="1"/>
</dbReference>
<dbReference type="InterPro" id="IPR036812">
    <property type="entry name" value="NAD(P)_OxRdtase_dom_sf"/>
</dbReference>
<dbReference type="PROSITE" id="PS00798">
    <property type="entry name" value="ALDOKETO_REDUCTASE_1"/>
    <property type="match status" value="1"/>
</dbReference>
<dbReference type="GO" id="GO:0016616">
    <property type="term" value="F:oxidoreductase activity, acting on the CH-OH group of donors, NAD or NADP as acceptor"/>
    <property type="evidence" value="ECO:0007669"/>
    <property type="project" value="UniProtKB-ARBA"/>
</dbReference>
<keyword evidence="9" id="KW-1185">Reference proteome</keyword>
<evidence type="ECO:0000256" key="6">
    <source>
        <dbReference type="PIRSR" id="PIRSR000097-3"/>
    </source>
</evidence>
<dbReference type="PANTHER" id="PTHR43827:SF3">
    <property type="entry name" value="NADP-DEPENDENT OXIDOREDUCTASE DOMAIN-CONTAINING PROTEIN"/>
    <property type="match status" value="1"/>
</dbReference>
<dbReference type="PROSITE" id="PS00062">
    <property type="entry name" value="ALDOKETO_REDUCTASE_2"/>
    <property type="match status" value="1"/>
</dbReference>
<dbReference type="InterPro" id="IPR023210">
    <property type="entry name" value="NADP_OxRdtase_dom"/>
</dbReference>
<feature type="site" description="Lowers pKa of active site Tyr" evidence="6">
    <location>
        <position position="103"/>
    </location>
</feature>
<accession>C3PIG8</accession>
<protein>
    <submittedName>
        <fullName evidence="8">Putative oxidoreductase</fullName>
    </submittedName>
</protein>
<name>C3PIG8_CORA7</name>
<keyword evidence="3" id="KW-0560">Oxidoreductase</keyword>
<dbReference type="InterPro" id="IPR018170">
    <property type="entry name" value="Aldo/ket_reductase_CS"/>
</dbReference>
<proteinExistence type="inferred from homology"/>
<evidence type="ECO:0000256" key="4">
    <source>
        <dbReference type="PIRSR" id="PIRSR000097-1"/>
    </source>
</evidence>
<gene>
    <name evidence="8" type="ordered locus">cauri_2029</name>
</gene>
<dbReference type="EMBL" id="CP001601">
    <property type="protein sequence ID" value="ACP33622.1"/>
    <property type="molecule type" value="Genomic_DNA"/>
</dbReference>
<dbReference type="InterPro" id="IPR020471">
    <property type="entry name" value="AKR"/>
</dbReference>
<evidence type="ECO:0000256" key="5">
    <source>
        <dbReference type="PIRSR" id="PIRSR000097-2"/>
    </source>
</evidence>
<dbReference type="PIRSF" id="PIRSF000097">
    <property type="entry name" value="AKR"/>
    <property type="match status" value="1"/>
</dbReference>
<dbReference type="SUPFAM" id="SSF51430">
    <property type="entry name" value="NAD(P)-linked oxidoreductase"/>
    <property type="match status" value="1"/>
</dbReference>
<feature type="domain" description="NADP-dependent oxidoreductase" evidence="7">
    <location>
        <begin position="51"/>
        <end position="287"/>
    </location>
</feature>
<dbReference type="AlphaFoldDB" id="C3PIG8"/>
<comment type="similarity">
    <text evidence="1">Belongs to the aldo/keto reductase family.</text>
</comment>
<evidence type="ECO:0000259" key="7">
    <source>
        <dbReference type="Pfam" id="PF00248"/>
    </source>
</evidence>